<accession>A0AC35EXD5</accession>
<sequence length="500" mass="55932">RPGGAVTPAINDTIGFACTHACGDTFGAQTCTFWYYMDAYLNSTFSLRDLLEKQIPEELGKLEESANRLEHVAAFAEANYLKSPNKKQVFHETRGWTTQSLAGVAYQVNQLSSMLIRSLDLECENIASKVNEANNISQEIAISNERTARQQIGAFTHSKNVARLNKILYPSRRLEPPRHQFSEIDFSVLDNEIAISNERTARQQIGAFTHSKNVARLNKILYPSRRLKPPRHQFSEIDFSVLDNVGHAVKDVMQRPSVNRTNSILSGSDNMSSYSNQPPYDFLITRGNPNATLSRKSLKSELSRKSLKSEVYRPSQVPNYADIQRYSTVTSRSNMMSENGSVQYHQSNNTSRATILPPSQLGSVSQYRLSIESNEGLPPPPAALAHPNDEPLPPPPFDHNEGLPPPPAALAHPNDEPLPPPPFDQYQVYGTAEPSTPDWAPANYIEKALAIYDYEAEKEDELNLRENSIVYVVAKNEDGWYEGIMDGMTGLFPSNYVQKI</sequence>
<dbReference type="Proteomes" id="UP000887580">
    <property type="component" value="Unplaced"/>
</dbReference>
<evidence type="ECO:0000313" key="2">
    <source>
        <dbReference type="WBParaSite" id="PS1159_v2.g11783.t3"/>
    </source>
</evidence>
<proteinExistence type="predicted"/>
<name>A0AC35EXD5_9BILA</name>
<protein>
    <submittedName>
        <fullName evidence="2">SH3 domain-containing protein</fullName>
    </submittedName>
</protein>
<reference evidence="2" key="1">
    <citation type="submission" date="2022-11" db="UniProtKB">
        <authorList>
            <consortium name="WormBaseParasite"/>
        </authorList>
    </citation>
    <scope>IDENTIFICATION</scope>
</reference>
<organism evidence="1 2">
    <name type="scientific">Panagrolaimus sp. PS1159</name>
    <dbReference type="NCBI Taxonomy" id="55785"/>
    <lineage>
        <taxon>Eukaryota</taxon>
        <taxon>Metazoa</taxon>
        <taxon>Ecdysozoa</taxon>
        <taxon>Nematoda</taxon>
        <taxon>Chromadorea</taxon>
        <taxon>Rhabditida</taxon>
        <taxon>Tylenchina</taxon>
        <taxon>Panagrolaimomorpha</taxon>
        <taxon>Panagrolaimoidea</taxon>
        <taxon>Panagrolaimidae</taxon>
        <taxon>Panagrolaimus</taxon>
    </lineage>
</organism>
<dbReference type="WBParaSite" id="PS1159_v2.g11783.t3">
    <property type="protein sequence ID" value="PS1159_v2.g11783.t3"/>
    <property type="gene ID" value="PS1159_v2.g11783"/>
</dbReference>
<evidence type="ECO:0000313" key="1">
    <source>
        <dbReference type="Proteomes" id="UP000887580"/>
    </source>
</evidence>